<sequence>MWEPTYLDRVEGGVDPEAAFTAAYESARVLVSYGRDTQDPDVHARLMRLVETEGIEIVANLWAHTSAASLPGALWRLYVVREWIVRSDAEVARLYNRGLEASEVNHAVAGVPPLHGPDEVRATIDQIFGGVFTGDIDVAFDRSAALIRVVLAGADDRTEGIDRDKLETTASDLELAAHRHRAGVLLQGEES</sequence>
<dbReference type="EMBL" id="FNQV01000003">
    <property type="protein sequence ID" value="SDZ93438.1"/>
    <property type="molecule type" value="Genomic_DNA"/>
</dbReference>
<evidence type="ECO:0000313" key="2">
    <source>
        <dbReference type="Proteomes" id="UP000199288"/>
    </source>
</evidence>
<gene>
    <name evidence="1" type="ORF">SAMN02910418_00583</name>
</gene>
<reference evidence="2" key="1">
    <citation type="submission" date="2016-10" db="EMBL/GenBank/DDBJ databases">
        <authorList>
            <person name="Varghese N."/>
            <person name="Submissions S."/>
        </authorList>
    </citation>
    <scope>NUCLEOTIDE SEQUENCE [LARGE SCALE GENOMIC DNA]</scope>
    <source>
        <strain evidence="2">KPR-1</strain>
    </source>
</reference>
<name>A0A1H3X4J3_9ACTO</name>
<protein>
    <recommendedName>
        <fullName evidence="3">DNA-directed RNA polymerase subunit beta</fullName>
    </recommendedName>
</protein>
<evidence type="ECO:0000313" key="1">
    <source>
        <dbReference type="EMBL" id="SDZ93438.1"/>
    </source>
</evidence>
<proteinExistence type="predicted"/>
<organism evidence="1 2">
    <name type="scientific">Bowdeniella nasicola</name>
    <dbReference type="NCBI Taxonomy" id="208480"/>
    <lineage>
        <taxon>Bacteria</taxon>
        <taxon>Bacillati</taxon>
        <taxon>Actinomycetota</taxon>
        <taxon>Actinomycetes</taxon>
        <taxon>Actinomycetales</taxon>
        <taxon>Actinomycetaceae</taxon>
        <taxon>Bowdeniella</taxon>
    </lineage>
</organism>
<dbReference type="AlphaFoldDB" id="A0A1H3X4J3"/>
<keyword evidence="2" id="KW-1185">Reference proteome</keyword>
<evidence type="ECO:0008006" key="3">
    <source>
        <dbReference type="Google" id="ProtNLM"/>
    </source>
</evidence>
<dbReference type="Proteomes" id="UP000199288">
    <property type="component" value="Unassembled WGS sequence"/>
</dbReference>
<accession>A0A1H3X4J3</accession>